<dbReference type="Gene3D" id="1.25.40.10">
    <property type="entry name" value="Tetratricopeptide repeat domain"/>
    <property type="match status" value="1"/>
</dbReference>
<dbReference type="InterPro" id="IPR041664">
    <property type="entry name" value="AAA_16"/>
</dbReference>
<evidence type="ECO:0000313" key="6">
    <source>
        <dbReference type="Proteomes" id="UP000758168"/>
    </source>
</evidence>
<keyword evidence="5" id="KW-0238">DNA-binding</keyword>
<evidence type="ECO:0000256" key="2">
    <source>
        <dbReference type="ARBA" id="ARBA00022840"/>
    </source>
</evidence>
<dbReference type="InterPro" id="IPR016032">
    <property type="entry name" value="Sig_transdc_resp-reg_C-effctor"/>
</dbReference>
<comment type="caution">
    <text evidence="5">The sequence shown here is derived from an EMBL/GenBank/DDBJ whole genome shotgun (WGS) entry which is preliminary data.</text>
</comment>
<feature type="domain" description="HTH luxR-type" evidence="4">
    <location>
        <begin position="920"/>
        <end position="985"/>
    </location>
</feature>
<dbReference type="CDD" id="cd06170">
    <property type="entry name" value="LuxR_C_like"/>
    <property type="match status" value="1"/>
</dbReference>
<name>A0ABS4Z7S4_9ACTN</name>
<sequence length="988" mass="102847">MSATPAPGTPASGTGTSGTGTSGPPSSGAGATIPLVGRDDELARLAAAAGLGPPARAGLVLLSGDAGIGKSRLLAALGSQAAARGWRVAVGHCLDLGGSPLPYLPFTEIAGRLQATRPEVMAHLVQRWPAAARLLPGGAPPADGAASGEPVDRGAFFAALHAVLAELGRTGPLLVVIEDLHWADRSTSDLLSYLFSRGFAEPVSVVASYRSDDLHRRHPLRTVAAQWSRLPDVRRVELGPLPDADVRALVQRLHPGPLEPGDVAAVVERAEGNAFFTEELVAAVGSPEVPRDLAGLLLLRLDSLEPDARQVVRAAAAGGRQVRDDVLAAVAGLGPAAFEAAVRAAVELNVLVADVDGYRFRHSLLAEAVYEDLLPGERRRLHAAFVPALEALGTGGAADLARHAVAAGDHATAVRAGDRAGDEALAAGGPDEAARHFAQALDLHPGWGAPGVPDLVRLTEKAATAAAAAGHVLRAEAVVAEQLARLPADAPVQDRARLLVARAEAGLLSESATDVVALAREAVALVPAEPASTLRNRSVAVLATALASERQDDEALRWAEEGLATPPGLRVGEVTTLLQTVLARVTERGGDPAASERMLRRVLGEGPDDLARLRVRYQLGWVEMEGGQLEQALETFRRAARRSAELGRPYAPTGADSRVLAGLVAYQLGRWDLAEELAAPETGPPPPLAAAGLAAVTLAVRAGRGRSAGWTELMARVRPQWTTDGMVGVHSTAAAIDLLGDAGDLDAALALHDELVDCIGAVWGTRDFQAHIRLAGLLIGQLAAHVGGVEARERTALLARADELAAAAARARAMGRRPEPGLESQAWLARVDAELLRLRHAAGEPVDLEEAERAWARAVTAVERYGQPFELARSRARWAAALRRVGRAAESAAAARAAQETAEALGAAPLLAELRPLVGRGGAPEVLTPREAEVLALVAQGLSNREVGERLVVSTKTVSVHVSNILAKLAVRSRTEAVAVARRRGLLG</sequence>
<dbReference type="InterPro" id="IPR036388">
    <property type="entry name" value="WH-like_DNA-bd_sf"/>
</dbReference>
<keyword evidence="1" id="KW-0547">Nucleotide-binding</keyword>
<dbReference type="PANTHER" id="PTHR16305">
    <property type="entry name" value="TESTICULAR SOLUBLE ADENYLYL CYCLASE"/>
    <property type="match status" value="1"/>
</dbReference>
<dbReference type="SUPFAM" id="SSF46894">
    <property type="entry name" value="C-terminal effector domain of the bipartite response regulators"/>
    <property type="match status" value="1"/>
</dbReference>
<protein>
    <submittedName>
        <fullName evidence="5">DNA-binding CsgD family transcriptional regulator</fullName>
    </submittedName>
</protein>
<feature type="compositionally biased region" description="Low complexity" evidence="3">
    <location>
        <begin position="1"/>
        <end position="14"/>
    </location>
</feature>
<dbReference type="SUPFAM" id="SSF52540">
    <property type="entry name" value="P-loop containing nucleoside triphosphate hydrolases"/>
    <property type="match status" value="1"/>
</dbReference>
<dbReference type="PROSITE" id="PS50043">
    <property type="entry name" value="HTH_LUXR_2"/>
    <property type="match status" value="1"/>
</dbReference>
<dbReference type="Pfam" id="PF00196">
    <property type="entry name" value="GerE"/>
    <property type="match status" value="1"/>
</dbReference>
<feature type="region of interest" description="Disordered" evidence="3">
    <location>
        <begin position="1"/>
        <end position="34"/>
    </location>
</feature>
<feature type="compositionally biased region" description="Low complexity" evidence="3">
    <location>
        <begin position="22"/>
        <end position="32"/>
    </location>
</feature>
<dbReference type="InterPro" id="IPR011990">
    <property type="entry name" value="TPR-like_helical_dom_sf"/>
</dbReference>
<dbReference type="SMART" id="SM00421">
    <property type="entry name" value="HTH_LUXR"/>
    <property type="match status" value="1"/>
</dbReference>
<reference evidence="5 6" key="1">
    <citation type="submission" date="2021-03" db="EMBL/GenBank/DDBJ databases">
        <title>Sequencing the genomes of 1000 actinobacteria strains.</title>
        <authorList>
            <person name="Klenk H.-P."/>
        </authorList>
    </citation>
    <scope>NUCLEOTIDE SEQUENCE [LARGE SCALE GENOMIC DNA]</scope>
    <source>
        <strain evidence="5 6">DSM 12936</strain>
    </source>
</reference>
<dbReference type="SUPFAM" id="SSF48452">
    <property type="entry name" value="TPR-like"/>
    <property type="match status" value="1"/>
</dbReference>
<proteinExistence type="predicted"/>
<evidence type="ECO:0000256" key="1">
    <source>
        <dbReference type="ARBA" id="ARBA00022741"/>
    </source>
</evidence>
<dbReference type="InterPro" id="IPR000792">
    <property type="entry name" value="Tscrpt_reg_LuxR_C"/>
</dbReference>
<evidence type="ECO:0000259" key="4">
    <source>
        <dbReference type="PROSITE" id="PS50043"/>
    </source>
</evidence>
<accession>A0ABS4Z7S4</accession>
<dbReference type="PRINTS" id="PR00038">
    <property type="entry name" value="HTHLUXR"/>
</dbReference>
<organism evidence="5 6">
    <name type="scientific">Microlunatus capsulatus</name>
    <dbReference type="NCBI Taxonomy" id="99117"/>
    <lineage>
        <taxon>Bacteria</taxon>
        <taxon>Bacillati</taxon>
        <taxon>Actinomycetota</taxon>
        <taxon>Actinomycetes</taxon>
        <taxon>Propionibacteriales</taxon>
        <taxon>Propionibacteriaceae</taxon>
        <taxon>Microlunatus</taxon>
    </lineage>
</organism>
<dbReference type="Pfam" id="PF13191">
    <property type="entry name" value="AAA_16"/>
    <property type="match status" value="1"/>
</dbReference>
<dbReference type="Gene3D" id="1.10.10.10">
    <property type="entry name" value="Winged helix-like DNA-binding domain superfamily/Winged helix DNA-binding domain"/>
    <property type="match status" value="1"/>
</dbReference>
<gene>
    <name evidence="5" type="ORF">JOF54_001679</name>
</gene>
<dbReference type="GO" id="GO:0003677">
    <property type="term" value="F:DNA binding"/>
    <property type="evidence" value="ECO:0007669"/>
    <property type="project" value="UniProtKB-KW"/>
</dbReference>
<keyword evidence="6" id="KW-1185">Reference proteome</keyword>
<dbReference type="EMBL" id="JAGIOB010000001">
    <property type="protein sequence ID" value="MBP2416757.1"/>
    <property type="molecule type" value="Genomic_DNA"/>
</dbReference>
<dbReference type="InterPro" id="IPR027417">
    <property type="entry name" value="P-loop_NTPase"/>
</dbReference>
<dbReference type="Proteomes" id="UP000758168">
    <property type="component" value="Unassembled WGS sequence"/>
</dbReference>
<evidence type="ECO:0000313" key="5">
    <source>
        <dbReference type="EMBL" id="MBP2416757.1"/>
    </source>
</evidence>
<dbReference type="PANTHER" id="PTHR16305:SF35">
    <property type="entry name" value="TRANSCRIPTIONAL ACTIVATOR DOMAIN"/>
    <property type="match status" value="1"/>
</dbReference>
<keyword evidence="2" id="KW-0067">ATP-binding</keyword>
<dbReference type="RefSeq" id="WP_210054703.1">
    <property type="nucleotide sequence ID" value="NZ_JAGIOB010000001.1"/>
</dbReference>
<dbReference type="PROSITE" id="PS00622">
    <property type="entry name" value="HTH_LUXR_1"/>
    <property type="match status" value="1"/>
</dbReference>
<evidence type="ECO:0000256" key="3">
    <source>
        <dbReference type="SAM" id="MobiDB-lite"/>
    </source>
</evidence>